<dbReference type="Proteomes" id="UP000196694">
    <property type="component" value="Unassembled WGS sequence"/>
</dbReference>
<reference evidence="2 3" key="1">
    <citation type="submission" date="2017-05" db="EMBL/GenBank/DDBJ databases">
        <title>The draft genome of the hyperthermophilic archaeon 'Pyrodictium delaneyi strain Hulk', an iron and nitrate reducer, reveals the capacity for sulfate reduction.</title>
        <authorList>
            <person name="Demey L.M."/>
            <person name="Miller C."/>
            <person name="Manzella M."/>
            <person name="Reguera G."/>
            <person name="Kashefi K."/>
        </authorList>
    </citation>
    <scope>NUCLEOTIDE SEQUENCE [LARGE SCALE GENOMIC DNA]</scope>
    <source>
        <strain evidence="2 3">Hulk</strain>
    </source>
</reference>
<dbReference type="AlphaFoldDB" id="A0A211YP35"/>
<evidence type="ECO:0000313" key="2">
    <source>
        <dbReference type="EMBL" id="OWJ54740.1"/>
    </source>
</evidence>
<feature type="transmembrane region" description="Helical" evidence="1">
    <location>
        <begin position="97"/>
        <end position="116"/>
    </location>
</feature>
<name>A0A211YP35_9CREN</name>
<keyword evidence="1" id="KW-0812">Transmembrane</keyword>
<evidence type="ECO:0000256" key="1">
    <source>
        <dbReference type="SAM" id="Phobius"/>
    </source>
</evidence>
<organism evidence="2 3">
    <name type="scientific">Pyrodictium delaneyi</name>
    <dbReference type="NCBI Taxonomy" id="1273541"/>
    <lineage>
        <taxon>Archaea</taxon>
        <taxon>Thermoproteota</taxon>
        <taxon>Thermoprotei</taxon>
        <taxon>Desulfurococcales</taxon>
        <taxon>Pyrodictiaceae</taxon>
        <taxon>Pyrodictium</taxon>
    </lineage>
</organism>
<feature type="transmembrane region" description="Helical" evidence="1">
    <location>
        <begin position="62"/>
        <end position="85"/>
    </location>
</feature>
<evidence type="ECO:0000313" key="3">
    <source>
        <dbReference type="Proteomes" id="UP000196694"/>
    </source>
</evidence>
<gene>
    <name evidence="2" type="ORF">Pdsh_03155</name>
</gene>
<keyword evidence="3" id="KW-1185">Reference proteome</keyword>
<accession>A0A211YP35</accession>
<keyword evidence="1" id="KW-0472">Membrane</keyword>
<feature type="transmembrane region" description="Helical" evidence="1">
    <location>
        <begin position="14"/>
        <end position="32"/>
    </location>
</feature>
<sequence>MIMPARLQQPSRRLIWALLAVVGYILSPLSWWNDVFVNIPIAVATAWLLNTLLGVDQLVGFYIGYMASNILGLYLLALGVSGTVARKIDRKTLAKMMVMGALYTLVAALILGRLGLL</sequence>
<proteinExistence type="predicted"/>
<dbReference type="InterPro" id="IPR058286">
    <property type="entry name" value="DUF7980"/>
</dbReference>
<dbReference type="EMBL" id="NCQP01000002">
    <property type="protein sequence ID" value="OWJ54740.1"/>
    <property type="molecule type" value="Genomic_DNA"/>
</dbReference>
<comment type="caution">
    <text evidence="2">The sequence shown here is derived from an EMBL/GenBank/DDBJ whole genome shotgun (WGS) entry which is preliminary data.</text>
</comment>
<protein>
    <submittedName>
        <fullName evidence="2">Uncharacterized protein</fullName>
    </submittedName>
</protein>
<dbReference type="Pfam" id="PF25937">
    <property type="entry name" value="DUF7980"/>
    <property type="match status" value="1"/>
</dbReference>
<keyword evidence="1" id="KW-1133">Transmembrane helix</keyword>